<reference evidence="3 4" key="1">
    <citation type="journal article" date="2021" name="Elife">
        <title>Chloroplast acquisition without the gene transfer in kleptoplastic sea slugs, Plakobranchus ocellatus.</title>
        <authorList>
            <person name="Maeda T."/>
            <person name="Takahashi S."/>
            <person name="Yoshida T."/>
            <person name="Shimamura S."/>
            <person name="Takaki Y."/>
            <person name="Nagai Y."/>
            <person name="Toyoda A."/>
            <person name="Suzuki Y."/>
            <person name="Arimoto A."/>
            <person name="Ishii H."/>
            <person name="Satoh N."/>
            <person name="Nishiyama T."/>
            <person name="Hasebe M."/>
            <person name="Maruyama T."/>
            <person name="Minagawa J."/>
            <person name="Obokata J."/>
            <person name="Shigenobu S."/>
        </authorList>
    </citation>
    <scope>NUCLEOTIDE SEQUENCE [LARGE SCALE GENOMIC DNA]</scope>
</reference>
<dbReference type="Pfam" id="PF00226">
    <property type="entry name" value="DnaJ"/>
    <property type="match status" value="1"/>
</dbReference>
<organism evidence="3 4">
    <name type="scientific">Elysia marginata</name>
    <dbReference type="NCBI Taxonomy" id="1093978"/>
    <lineage>
        <taxon>Eukaryota</taxon>
        <taxon>Metazoa</taxon>
        <taxon>Spiralia</taxon>
        <taxon>Lophotrochozoa</taxon>
        <taxon>Mollusca</taxon>
        <taxon>Gastropoda</taxon>
        <taxon>Heterobranchia</taxon>
        <taxon>Euthyneura</taxon>
        <taxon>Panpulmonata</taxon>
        <taxon>Sacoglossa</taxon>
        <taxon>Placobranchoidea</taxon>
        <taxon>Plakobranchidae</taxon>
        <taxon>Elysia</taxon>
    </lineage>
</organism>
<dbReference type="GO" id="GO:0016020">
    <property type="term" value="C:membrane"/>
    <property type="evidence" value="ECO:0007669"/>
    <property type="project" value="TreeGrafter"/>
</dbReference>
<dbReference type="InterPro" id="IPR036869">
    <property type="entry name" value="J_dom_sf"/>
</dbReference>
<evidence type="ECO:0000313" key="4">
    <source>
        <dbReference type="Proteomes" id="UP000762676"/>
    </source>
</evidence>
<dbReference type="InterPro" id="IPR001623">
    <property type="entry name" value="DnaJ_domain"/>
</dbReference>
<dbReference type="PANTHER" id="PTHR44733">
    <property type="entry name" value="DNAJ HOMOLOG SUBFAMILY C MEMBER 22"/>
    <property type="match status" value="1"/>
</dbReference>
<keyword evidence="4" id="KW-1185">Reference proteome</keyword>
<dbReference type="PRINTS" id="PR00625">
    <property type="entry name" value="JDOMAIN"/>
</dbReference>
<comment type="caution">
    <text evidence="3">The sequence shown here is derived from an EMBL/GenBank/DDBJ whole genome shotgun (WGS) entry which is preliminary data.</text>
</comment>
<dbReference type="EMBL" id="BMAT01010768">
    <property type="protein sequence ID" value="GFR60365.1"/>
    <property type="molecule type" value="Genomic_DNA"/>
</dbReference>
<dbReference type="CDD" id="cd06257">
    <property type="entry name" value="DnaJ"/>
    <property type="match status" value="1"/>
</dbReference>
<proteinExistence type="predicted"/>
<dbReference type="PANTHER" id="PTHR44733:SF1">
    <property type="entry name" value="DNAJ HOMOLOG SUBFAMILY C MEMBER 22"/>
    <property type="match status" value="1"/>
</dbReference>
<dbReference type="AlphaFoldDB" id="A0AAV4EHW7"/>
<dbReference type="PROSITE" id="PS50076">
    <property type="entry name" value="DNAJ_2"/>
    <property type="match status" value="1"/>
</dbReference>
<keyword evidence="1" id="KW-0812">Transmembrane</keyword>
<sequence length="283" mass="32322">MVANIGEFQCSIKYPLIGSLLSIPWLLYSPVSCTTTAVLSCAATKYKGLRWRKMNPPLYAEDGTPLTPSGKSKRRGHCANFSMYFFCATLWLCVIVYAIYFNGEVTMGGEKVPVHEAVKNFFKSQAWKETKDSLYKAYELYKHRGFWQAYEDVKKALDLFGEGAALETVNVLINLGITAVKVWNRRTLGLLTTIVIADVLTIAKQRFKEDFIEWDVIGLEEEATQEEITKRCRQLSRDNHPDRQKTEAKKAEAQERFIEIQEACGKLSDIKTKRARKNRRRGA</sequence>
<dbReference type="SUPFAM" id="SSF46565">
    <property type="entry name" value="Chaperone J-domain"/>
    <property type="match status" value="1"/>
</dbReference>
<accession>A0AAV4EHW7</accession>
<dbReference type="Proteomes" id="UP000762676">
    <property type="component" value="Unassembled WGS sequence"/>
</dbReference>
<name>A0AAV4EHW7_9GAST</name>
<evidence type="ECO:0000256" key="1">
    <source>
        <dbReference type="SAM" id="Phobius"/>
    </source>
</evidence>
<evidence type="ECO:0000259" key="2">
    <source>
        <dbReference type="PROSITE" id="PS50076"/>
    </source>
</evidence>
<dbReference type="SMART" id="SM00271">
    <property type="entry name" value="DnaJ"/>
    <property type="match status" value="1"/>
</dbReference>
<feature type="domain" description="J" evidence="2">
    <location>
        <begin position="212"/>
        <end position="281"/>
    </location>
</feature>
<keyword evidence="1" id="KW-0472">Membrane</keyword>
<evidence type="ECO:0000313" key="3">
    <source>
        <dbReference type="EMBL" id="GFR60365.1"/>
    </source>
</evidence>
<gene>
    <name evidence="3" type="ORF">ElyMa_005405800</name>
</gene>
<feature type="transmembrane region" description="Helical" evidence="1">
    <location>
        <begin position="25"/>
        <end position="44"/>
    </location>
</feature>
<protein>
    <submittedName>
        <fullName evidence="3">DnaJ subfamily C member</fullName>
    </submittedName>
</protein>
<feature type="transmembrane region" description="Helical" evidence="1">
    <location>
        <begin position="81"/>
        <end position="101"/>
    </location>
</feature>
<keyword evidence="1" id="KW-1133">Transmembrane helix</keyword>
<dbReference type="Gene3D" id="1.10.287.110">
    <property type="entry name" value="DnaJ domain"/>
    <property type="match status" value="1"/>
</dbReference>